<gene>
    <name evidence="6" type="ORF">GCM10009765_45080</name>
</gene>
<dbReference type="GO" id="GO:0003677">
    <property type="term" value="F:DNA binding"/>
    <property type="evidence" value="ECO:0007669"/>
    <property type="project" value="UniProtKB-KW"/>
</dbReference>
<dbReference type="PROSITE" id="PS00356">
    <property type="entry name" value="HTH_LACI_1"/>
    <property type="match status" value="1"/>
</dbReference>
<evidence type="ECO:0000256" key="2">
    <source>
        <dbReference type="ARBA" id="ARBA00023015"/>
    </source>
</evidence>
<dbReference type="SMART" id="SM00354">
    <property type="entry name" value="HTH_LACI"/>
    <property type="match status" value="1"/>
</dbReference>
<evidence type="ECO:0000256" key="1">
    <source>
        <dbReference type="ARBA" id="ARBA00022491"/>
    </source>
</evidence>
<evidence type="ECO:0000259" key="5">
    <source>
        <dbReference type="PROSITE" id="PS50932"/>
    </source>
</evidence>
<keyword evidence="2" id="KW-0805">Transcription regulation</keyword>
<keyword evidence="1" id="KW-0678">Repressor</keyword>
<dbReference type="InterPro" id="IPR000843">
    <property type="entry name" value="HTH_LacI"/>
</dbReference>
<accession>A0ABN2HN10</accession>
<dbReference type="PANTHER" id="PTHR30146">
    <property type="entry name" value="LACI-RELATED TRANSCRIPTIONAL REPRESSOR"/>
    <property type="match status" value="1"/>
</dbReference>
<dbReference type="Proteomes" id="UP001500618">
    <property type="component" value="Unassembled WGS sequence"/>
</dbReference>
<dbReference type="SUPFAM" id="SSF47413">
    <property type="entry name" value="lambda repressor-like DNA-binding domains"/>
    <property type="match status" value="1"/>
</dbReference>
<sequence>MAVRMRDVAQAAGVSIAAVSLALSGNPRIPAETRDRIRAVAEQMGYRPHAGARALRTEVTGSLGLVISDVANPFFAELAGEIQRAAAAEGFSTVLCNSDEDAGVQDEYLRNLLAGSRVDGVILVPAAAMTEGLLAAGKAKARLVFLDRPVEVRGRTAAARHLAGSPVVRSGASKALSEAAELLTGFGHRRVGIIAPPMTTRVGVERTELMIQSLTARGVATRDISVVEGDFRQDSGERAMEQLLANKSRPTAIFGADGLMTIGAMKGLRAARYRVPADISVIGFDDAPWFDLFDPPLTAVAQPITAMATAAVRAMVHLVDDAAAPLPAADATPACRLVRRASCGPAPA</sequence>
<dbReference type="InterPro" id="IPR028082">
    <property type="entry name" value="Peripla_BP_I"/>
</dbReference>
<reference evidence="6 7" key="1">
    <citation type="journal article" date="2019" name="Int. J. Syst. Evol. Microbiol.">
        <title>The Global Catalogue of Microorganisms (GCM) 10K type strain sequencing project: providing services to taxonomists for standard genome sequencing and annotation.</title>
        <authorList>
            <consortium name="The Broad Institute Genomics Platform"/>
            <consortium name="The Broad Institute Genome Sequencing Center for Infectious Disease"/>
            <person name="Wu L."/>
            <person name="Ma J."/>
        </authorList>
    </citation>
    <scope>NUCLEOTIDE SEQUENCE [LARGE SCALE GENOMIC DNA]</scope>
    <source>
        <strain evidence="6 7">JCM 14718</strain>
    </source>
</reference>
<dbReference type="Pfam" id="PF13377">
    <property type="entry name" value="Peripla_BP_3"/>
    <property type="match status" value="1"/>
</dbReference>
<name>A0ABN2HN10_9ACTN</name>
<keyword evidence="7" id="KW-1185">Reference proteome</keyword>
<evidence type="ECO:0000313" key="7">
    <source>
        <dbReference type="Proteomes" id="UP001500618"/>
    </source>
</evidence>
<dbReference type="RefSeq" id="WP_344312370.1">
    <property type="nucleotide sequence ID" value="NZ_BAAANY010000018.1"/>
</dbReference>
<dbReference type="InterPro" id="IPR046335">
    <property type="entry name" value="LacI/GalR-like_sensor"/>
</dbReference>
<dbReference type="EMBL" id="BAAANY010000018">
    <property type="protein sequence ID" value="GAA1690563.1"/>
    <property type="molecule type" value="Genomic_DNA"/>
</dbReference>
<dbReference type="SUPFAM" id="SSF53822">
    <property type="entry name" value="Periplasmic binding protein-like I"/>
    <property type="match status" value="1"/>
</dbReference>
<protein>
    <submittedName>
        <fullName evidence="6">LacI family DNA-binding transcriptional regulator</fullName>
    </submittedName>
</protein>
<keyword evidence="3 6" id="KW-0238">DNA-binding</keyword>
<evidence type="ECO:0000256" key="3">
    <source>
        <dbReference type="ARBA" id="ARBA00023125"/>
    </source>
</evidence>
<dbReference type="PANTHER" id="PTHR30146:SF148">
    <property type="entry name" value="HTH-TYPE TRANSCRIPTIONAL REPRESSOR PURR-RELATED"/>
    <property type="match status" value="1"/>
</dbReference>
<dbReference type="Gene3D" id="1.10.260.40">
    <property type="entry name" value="lambda repressor-like DNA-binding domains"/>
    <property type="match status" value="1"/>
</dbReference>
<evidence type="ECO:0000313" key="6">
    <source>
        <dbReference type="EMBL" id="GAA1690563.1"/>
    </source>
</evidence>
<dbReference type="InterPro" id="IPR010982">
    <property type="entry name" value="Lambda_DNA-bd_dom_sf"/>
</dbReference>
<dbReference type="Gene3D" id="3.40.50.2300">
    <property type="match status" value="2"/>
</dbReference>
<organism evidence="6 7">
    <name type="scientific">Fodinicola feengrottensis</name>
    <dbReference type="NCBI Taxonomy" id="435914"/>
    <lineage>
        <taxon>Bacteria</taxon>
        <taxon>Bacillati</taxon>
        <taxon>Actinomycetota</taxon>
        <taxon>Actinomycetes</taxon>
        <taxon>Mycobacteriales</taxon>
        <taxon>Fodinicola</taxon>
    </lineage>
</organism>
<keyword evidence="4" id="KW-0804">Transcription</keyword>
<dbReference type="CDD" id="cd01392">
    <property type="entry name" value="HTH_LacI"/>
    <property type="match status" value="1"/>
</dbReference>
<feature type="domain" description="HTH lacI-type" evidence="5">
    <location>
        <begin position="3"/>
        <end position="57"/>
    </location>
</feature>
<dbReference type="PROSITE" id="PS50932">
    <property type="entry name" value="HTH_LACI_2"/>
    <property type="match status" value="1"/>
</dbReference>
<evidence type="ECO:0000256" key="4">
    <source>
        <dbReference type="ARBA" id="ARBA00023163"/>
    </source>
</evidence>
<comment type="caution">
    <text evidence="6">The sequence shown here is derived from an EMBL/GenBank/DDBJ whole genome shotgun (WGS) entry which is preliminary data.</text>
</comment>
<proteinExistence type="predicted"/>
<dbReference type="Pfam" id="PF00356">
    <property type="entry name" value="LacI"/>
    <property type="match status" value="1"/>
</dbReference>